<evidence type="ECO:0000313" key="1">
    <source>
        <dbReference type="EMBL" id="OGM11767.1"/>
    </source>
</evidence>
<sequence>MSDVEIPKGITVDKVSIKCPCFRGVWGGDGVCKIAEGWGEGYNTKCTPENQDHYVDYHRSNKAEGVETVGKRWVITVYSKIGSEDRRKCESSTCPEVNDEAKEMRA</sequence>
<organism evidence="1 2">
    <name type="scientific">Candidatus Woesebacteria bacterium RBG_16_34_12</name>
    <dbReference type="NCBI Taxonomy" id="1802480"/>
    <lineage>
        <taxon>Bacteria</taxon>
        <taxon>Candidatus Woeseibacteriota</taxon>
    </lineage>
</organism>
<dbReference type="EMBL" id="MGFS01000011">
    <property type="protein sequence ID" value="OGM11767.1"/>
    <property type="molecule type" value="Genomic_DNA"/>
</dbReference>
<dbReference type="Proteomes" id="UP000177053">
    <property type="component" value="Unassembled WGS sequence"/>
</dbReference>
<comment type="caution">
    <text evidence="1">The sequence shown here is derived from an EMBL/GenBank/DDBJ whole genome shotgun (WGS) entry which is preliminary data.</text>
</comment>
<accession>A0A1F7X9Q1</accession>
<dbReference type="AlphaFoldDB" id="A0A1F7X9Q1"/>
<protein>
    <submittedName>
        <fullName evidence="1">Uncharacterized protein</fullName>
    </submittedName>
</protein>
<proteinExistence type="predicted"/>
<name>A0A1F7X9Q1_9BACT</name>
<evidence type="ECO:0000313" key="2">
    <source>
        <dbReference type="Proteomes" id="UP000177053"/>
    </source>
</evidence>
<reference evidence="1 2" key="1">
    <citation type="journal article" date="2016" name="Nat. Commun.">
        <title>Thousands of microbial genomes shed light on interconnected biogeochemical processes in an aquifer system.</title>
        <authorList>
            <person name="Anantharaman K."/>
            <person name="Brown C.T."/>
            <person name="Hug L.A."/>
            <person name="Sharon I."/>
            <person name="Castelle C.J."/>
            <person name="Probst A.J."/>
            <person name="Thomas B.C."/>
            <person name="Singh A."/>
            <person name="Wilkins M.J."/>
            <person name="Karaoz U."/>
            <person name="Brodie E.L."/>
            <person name="Williams K.H."/>
            <person name="Hubbard S.S."/>
            <person name="Banfield J.F."/>
        </authorList>
    </citation>
    <scope>NUCLEOTIDE SEQUENCE [LARGE SCALE GENOMIC DNA]</scope>
</reference>
<gene>
    <name evidence="1" type="ORF">A2Z22_04305</name>
</gene>